<organism evidence="3 4">
    <name type="scientific">Virgisporangium aliadipatigenens</name>
    <dbReference type="NCBI Taxonomy" id="741659"/>
    <lineage>
        <taxon>Bacteria</taxon>
        <taxon>Bacillati</taxon>
        <taxon>Actinomycetota</taxon>
        <taxon>Actinomycetes</taxon>
        <taxon>Micromonosporales</taxon>
        <taxon>Micromonosporaceae</taxon>
        <taxon>Virgisporangium</taxon>
    </lineage>
</organism>
<reference evidence="3" key="1">
    <citation type="submission" date="2021-01" db="EMBL/GenBank/DDBJ databases">
        <title>Whole genome shotgun sequence of Virgisporangium aliadipatigenens NBRC 105644.</title>
        <authorList>
            <person name="Komaki H."/>
            <person name="Tamura T."/>
        </authorList>
    </citation>
    <scope>NUCLEOTIDE SEQUENCE</scope>
    <source>
        <strain evidence="3">NBRC 105644</strain>
    </source>
</reference>
<comment type="caution">
    <text evidence="3">The sequence shown here is derived from an EMBL/GenBank/DDBJ whole genome shotgun (WGS) entry which is preliminary data.</text>
</comment>
<accession>A0A8J4DV09</accession>
<sequence length="167" mass="18554">MFRTRIMLVAVSTGTALLAALVPPAPAAAGAPVPDAVHSATATAQRVPASLNRAAGWRFTWNTMTAGDCTMFQGASWTVWDNGYADFDGVVTSSDDDDAWLMWADLKDGNGSVLTRLQTADIQNPADRTRFIKNLPDSRQTYRWFTVGQYNNYFFQFLRRMTLYHSC</sequence>
<feature type="chain" id="PRO_5035292986" description="DUF6294 domain-containing protein" evidence="1">
    <location>
        <begin position="28"/>
        <end position="167"/>
    </location>
</feature>
<feature type="domain" description="DUF6294" evidence="2">
    <location>
        <begin position="76"/>
        <end position="167"/>
    </location>
</feature>
<dbReference type="RefSeq" id="WP_203904384.1">
    <property type="nucleotide sequence ID" value="NZ_BOPF01000041.1"/>
</dbReference>
<keyword evidence="4" id="KW-1185">Reference proteome</keyword>
<dbReference type="Proteomes" id="UP000619260">
    <property type="component" value="Unassembled WGS sequence"/>
</dbReference>
<dbReference type="EMBL" id="BOPF01000041">
    <property type="protein sequence ID" value="GIJ50966.1"/>
    <property type="molecule type" value="Genomic_DNA"/>
</dbReference>
<proteinExistence type="predicted"/>
<gene>
    <name evidence="3" type="ORF">Val02_78520</name>
</gene>
<name>A0A8J4DV09_9ACTN</name>
<keyword evidence="1" id="KW-0732">Signal</keyword>
<dbReference type="AlphaFoldDB" id="A0A8J4DV09"/>
<protein>
    <recommendedName>
        <fullName evidence="2">DUF6294 domain-containing protein</fullName>
    </recommendedName>
</protein>
<evidence type="ECO:0000313" key="4">
    <source>
        <dbReference type="Proteomes" id="UP000619260"/>
    </source>
</evidence>
<evidence type="ECO:0000259" key="2">
    <source>
        <dbReference type="Pfam" id="PF19811"/>
    </source>
</evidence>
<dbReference type="Pfam" id="PF19811">
    <property type="entry name" value="DUF6294"/>
    <property type="match status" value="1"/>
</dbReference>
<evidence type="ECO:0000256" key="1">
    <source>
        <dbReference type="SAM" id="SignalP"/>
    </source>
</evidence>
<dbReference type="InterPro" id="IPR046261">
    <property type="entry name" value="DUF6294"/>
</dbReference>
<feature type="signal peptide" evidence="1">
    <location>
        <begin position="1"/>
        <end position="27"/>
    </location>
</feature>
<evidence type="ECO:0000313" key="3">
    <source>
        <dbReference type="EMBL" id="GIJ50966.1"/>
    </source>
</evidence>